<dbReference type="AlphaFoldDB" id="A0A223V5J7"/>
<dbReference type="InterPro" id="IPR052025">
    <property type="entry name" value="Xyloglucanase_GH74"/>
</dbReference>
<name>A0A223V5J7_9FLAO</name>
<proteinExistence type="predicted"/>
<sequence>MRLFFVITLCTIGLGMAQVQPTTSKELTLNLTTKAALREQSLFKHIPLTNIGPTVMSGRVADLEVNPDDPTEFYVGYASGGVWHTKNNGTTFTPIMDNAPSINVGDIGIHWPSRTIWVGTGENISSRSSYAGIGILKTTNNGKTWENMGLADAHHFGRILVHPNNPNEVVVGVTGHLYSPNEERGMYKTTDGGRTWEKTLYINNTTGIIDVAHAPNNFSIQYAAAWEKDRKAWDFTGSGNASGIYKSTDGGSSWKKIAEPGSGFPTGEGVGRIGFAVFDEQTVYAVHDNQFRRPKTTKEEDKPSGLTRNDFMAMTLSEFQELRNSELDSFLKKNRFPKKYTAETIKEMVIKKEIQPSDVARYLGEGDSDEPETPVIGAEVYRSDDGGQTWTKQNEDYIDNLFYSYGYVFAQVRVDASNKDKIYLLGVPIIKSDDAGKTYTSIQKENVHVDHHSLWVNPKRPGHLINGNDGGLNISYDDGANWTKQNSESVGTFFAVNIDHQEPYNVYGGLQDNGVWMGPNNSETDFEWQQTGHNPWKGIAGGDGMQIQIDRRNPQIVYTGSQFGYYSRLDLGKDTRTFIRPAHSLGESPYRFNWESPILLSSHNQDILYFGTNKFMRSMDQGDTWEPISPDLTSGGKKGNVPYGTITTISESPFQFGLLYAGTDDGHIQVSKNGGSTWEDIGQNINLNSISGTISTNMGHPLWVAQVVASQHKKERVYAALSGYRYDDFTSYIFKSEDYGKSWQSITANIPDAPVNVIIEDTANENLLFVGTDNGLYASLNQGKTWEAFQNGMPNVAVHDLVIQPEAQELVVATHGRGIYKAGIAPLQSMTPDILNQKIHVFPLENIEYSNRWGNARSEWQKPNTPGLDIVFYASTPGMIKAKVLSEDGIVVSQTETNADKGINILSFDVAFSKDGKNNYLQKHKTKLEEAKDGKTYLPKGTYEVEISGNGKTEKSTFIIE</sequence>
<dbReference type="InterPro" id="IPR015943">
    <property type="entry name" value="WD40/YVTN_repeat-like_dom_sf"/>
</dbReference>
<organism evidence="1 2">
    <name type="scientific">Maribacter cobaltidurans</name>
    <dbReference type="NCBI Taxonomy" id="1178778"/>
    <lineage>
        <taxon>Bacteria</taxon>
        <taxon>Pseudomonadati</taxon>
        <taxon>Bacteroidota</taxon>
        <taxon>Flavobacteriia</taxon>
        <taxon>Flavobacteriales</taxon>
        <taxon>Flavobacteriaceae</taxon>
        <taxon>Maribacter</taxon>
    </lineage>
</organism>
<gene>
    <name evidence="1" type="ORF">CJ263_07715</name>
</gene>
<dbReference type="Pfam" id="PF02012">
    <property type="entry name" value="BNR"/>
    <property type="match status" value="1"/>
</dbReference>
<accession>A0A223V5J7</accession>
<keyword evidence="2" id="KW-1185">Reference proteome</keyword>
<dbReference type="OrthoDB" id="9757809at2"/>
<dbReference type="RefSeq" id="WP_094996740.1">
    <property type="nucleotide sequence ID" value="NZ_BMJL01000002.1"/>
</dbReference>
<dbReference type="PANTHER" id="PTHR43739">
    <property type="entry name" value="XYLOGLUCANASE (EUROFUNG)"/>
    <property type="match status" value="1"/>
</dbReference>
<evidence type="ECO:0000313" key="2">
    <source>
        <dbReference type="Proteomes" id="UP000215244"/>
    </source>
</evidence>
<dbReference type="EMBL" id="CP022957">
    <property type="protein sequence ID" value="ASV30119.1"/>
    <property type="molecule type" value="Genomic_DNA"/>
</dbReference>
<keyword evidence="1" id="KW-0378">Hydrolase</keyword>
<dbReference type="SUPFAM" id="SSF50939">
    <property type="entry name" value="Sialidases"/>
    <property type="match status" value="2"/>
</dbReference>
<dbReference type="GO" id="GO:0016787">
    <property type="term" value="F:hydrolase activity"/>
    <property type="evidence" value="ECO:0007669"/>
    <property type="project" value="UniProtKB-KW"/>
</dbReference>
<dbReference type="CDD" id="cd15482">
    <property type="entry name" value="Sialidase_non-viral"/>
    <property type="match status" value="2"/>
</dbReference>
<evidence type="ECO:0000313" key="1">
    <source>
        <dbReference type="EMBL" id="ASV30119.1"/>
    </source>
</evidence>
<dbReference type="InterPro" id="IPR002860">
    <property type="entry name" value="BNR_rpt"/>
</dbReference>
<dbReference type="Gene3D" id="2.130.10.10">
    <property type="entry name" value="YVTN repeat-like/Quinoprotein amine dehydrogenase"/>
    <property type="match status" value="5"/>
</dbReference>
<dbReference type="Proteomes" id="UP000215244">
    <property type="component" value="Chromosome"/>
</dbReference>
<dbReference type="PANTHER" id="PTHR43739:SF5">
    <property type="entry name" value="EXO-ALPHA-SIALIDASE"/>
    <property type="match status" value="1"/>
</dbReference>
<dbReference type="GO" id="GO:0010411">
    <property type="term" value="P:xyloglucan metabolic process"/>
    <property type="evidence" value="ECO:0007669"/>
    <property type="project" value="TreeGrafter"/>
</dbReference>
<dbReference type="KEGG" id="marb:CJ263_07715"/>
<dbReference type="InterPro" id="IPR036278">
    <property type="entry name" value="Sialidase_sf"/>
</dbReference>
<reference evidence="1 2" key="1">
    <citation type="submission" date="2017-08" db="EMBL/GenBank/DDBJ databases">
        <title>The complete genome sequence of Maribacter sp. B1, isolated from deep-sea sediment.</title>
        <authorList>
            <person name="Wu Y.-H."/>
            <person name="Cheng H."/>
            <person name="Xu X.-W."/>
        </authorList>
    </citation>
    <scope>NUCLEOTIDE SEQUENCE [LARGE SCALE GENOMIC DNA]</scope>
    <source>
        <strain evidence="1 2">B1</strain>
    </source>
</reference>
<protein>
    <submittedName>
        <fullName evidence="1">Glycosyl hydrolase</fullName>
    </submittedName>
</protein>